<sequence>MSLPAFDFSQTTDYQGFVLRDLNIWLIVFSTIIVFCRLYVRAFMTKGLGLDDLVTVVTYLLLVIWAGLDIRLVTFGAGAHQDQIPEEFIVPYFSALTTQQLLYFWCVGLMRLAIVAFLLRLAKDRLFKILTYTTGGVILLQTVGCFLFRLLECKNISDLFQPPGATGDCIAKQTEAYVMWAHSSIGIVIDLALFFLPIWIVRSKMMHTAKAIRVVLIFLVGIFVLATGIVRLAIIVSTDFSKDTTYKISVLLWTDLEAHVGLWCACFPSLQPLVRLLSYKCGLRSKLESSNQYPGKTSGARTGYARSGNHGVSVTTSGFHGRSKNGYLRNGSGFDGTSDNMSDSNSQRGIVAEARGGEGIEMNEFDDLPKQGAITRRTEVRIDIGDKV</sequence>
<accession>A0A9Q0ANY5</accession>
<feature type="transmembrane region" description="Helical" evidence="6">
    <location>
        <begin position="22"/>
        <end position="40"/>
    </location>
</feature>
<evidence type="ECO:0000256" key="1">
    <source>
        <dbReference type="ARBA" id="ARBA00004141"/>
    </source>
</evidence>
<dbReference type="InterPro" id="IPR049326">
    <property type="entry name" value="Rhodopsin_dom_fungi"/>
</dbReference>
<comment type="subcellular location">
    <subcellularLocation>
        <location evidence="1">Membrane</location>
        <topology evidence="1">Multi-pass membrane protein</topology>
    </subcellularLocation>
</comment>
<evidence type="ECO:0000256" key="4">
    <source>
        <dbReference type="ARBA" id="ARBA00023136"/>
    </source>
</evidence>
<proteinExistence type="inferred from homology"/>
<dbReference type="EMBL" id="JAFIMR010000021">
    <property type="protein sequence ID" value="KAI1865677.1"/>
    <property type="molecule type" value="Genomic_DNA"/>
</dbReference>
<dbReference type="Pfam" id="PF20684">
    <property type="entry name" value="Fung_rhodopsin"/>
    <property type="match status" value="1"/>
</dbReference>
<dbReference type="OrthoDB" id="5413793at2759"/>
<dbReference type="PANTHER" id="PTHR33048">
    <property type="entry name" value="PTH11-LIKE INTEGRAL MEMBRANE PROTEIN (AFU_ORTHOLOGUE AFUA_5G11245)"/>
    <property type="match status" value="1"/>
</dbReference>
<evidence type="ECO:0000313" key="9">
    <source>
        <dbReference type="Proteomes" id="UP000829685"/>
    </source>
</evidence>
<evidence type="ECO:0000259" key="7">
    <source>
        <dbReference type="Pfam" id="PF20684"/>
    </source>
</evidence>
<dbReference type="PANTHER" id="PTHR33048:SF123">
    <property type="entry name" value="INTEGRAL MEMBRANE PROTEIN"/>
    <property type="match status" value="1"/>
</dbReference>
<feature type="domain" description="Rhodopsin" evidence="7">
    <location>
        <begin position="37"/>
        <end position="275"/>
    </location>
</feature>
<gene>
    <name evidence="8" type="ORF">JX265_008000</name>
</gene>
<feature type="transmembrane region" description="Helical" evidence="6">
    <location>
        <begin position="129"/>
        <end position="151"/>
    </location>
</feature>
<dbReference type="AlphaFoldDB" id="A0A9Q0ANY5"/>
<keyword evidence="2 6" id="KW-0812">Transmembrane</keyword>
<evidence type="ECO:0000256" key="2">
    <source>
        <dbReference type="ARBA" id="ARBA00022692"/>
    </source>
</evidence>
<organism evidence="8 9">
    <name type="scientific">Neoarthrinium moseri</name>
    <dbReference type="NCBI Taxonomy" id="1658444"/>
    <lineage>
        <taxon>Eukaryota</taxon>
        <taxon>Fungi</taxon>
        <taxon>Dikarya</taxon>
        <taxon>Ascomycota</taxon>
        <taxon>Pezizomycotina</taxon>
        <taxon>Sordariomycetes</taxon>
        <taxon>Xylariomycetidae</taxon>
        <taxon>Amphisphaeriales</taxon>
        <taxon>Apiosporaceae</taxon>
        <taxon>Neoarthrinium</taxon>
    </lineage>
</organism>
<comment type="caution">
    <text evidence="8">The sequence shown here is derived from an EMBL/GenBank/DDBJ whole genome shotgun (WGS) entry which is preliminary data.</text>
</comment>
<evidence type="ECO:0000256" key="5">
    <source>
        <dbReference type="ARBA" id="ARBA00038359"/>
    </source>
</evidence>
<dbReference type="Proteomes" id="UP000829685">
    <property type="component" value="Unassembled WGS sequence"/>
</dbReference>
<dbReference type="GO" id="GO:0016020">
    <property type="term" value="C:membrane"/>
    <property type="evidence" value="ECO:0007669"/>
    <property type="project" value="UniProtKB-SubCell"/>
</dbReference>
<comment type="similarity">
    <text evidence="5">Belongs to the SAT4 family.</text>
</comment>
<keyword evidence="4 6" id="KW-0472">Membrane</keyword>
<reference evidence="8" key="1">
    <citation type="submission" date="2021-03" db="EMBL/GenBank/DDBJ databases">
        <title>Revisited historic fungal species revealed as producer of novel bioactive compounds through whole genome sequencing and comparative genomics.</title>
        <authorList>
            <person name="Vignolle G.A."/>
            <person name="Hochenegger N."/>
            <person name="Mach R.L."/>
            <person name="Mach-Aigner A.R."/>
            <person name="Javad Rahimi M."/>
            <person name="Salim K.A."/>
            <person name="Chan C.M."/>
            <person name="Lim L.B.L."/>
            <person name="Cai F."/>
            <person name="Druzhinina I.S."/>
            <person name="U'Ren J.M."/>
            <person name="Derntl C."/>
        </authorList>
    </citation>
    <scope>NUCLEOTIDE SEQUENCE</scope>
    <source>
        <strain evidence="8">TUCIM 5799</strain>
    </source>
</reference>
<evidence type="ECO:0000256" key="6">
    <source>
        <dbReference type="SAM" id="Phobius"/>
    </source>
</evidence>
<feature type="transmembrane region" description="Helical" evidence="6">
    <location>
        <begin position="214"/>
        <end position="238"/>
    </location>
</feature>
<feature type="transmembrane region" description="Helical" evidence="6">
    <location>
        <begin position="180"/>
        <end position="202"/>
    </location>
</feature>
<protein>
    <recommendedName>
        <fullName evidence="7">Rhodopsin domain-containing protein</fullName>
    </recommendedName>
</protein>
<evidence type="ECO:0000256" key="3">
    <source>
        <dbReference type="ARBA" id="ARBA00022989"/>
    </source>
</evidence>
<keyword evidence="3 6" id="KW-1133">Transmembrane helix</keyword>
<name>A0A9Q0ANY5_9PEZI</name>
<feature type="transmembrane region" description="Helical" evidence="6">
    <location>
        <begin position="47"/>
        <end position="68"/>
    </location>
</feature>
<keyword evidence="9" id="KW-1185">Reference proteome</keyword>
<feature type="transmembrane region" description="Helical" evidence="6">
    <location>
        <begin position="102"/>
        <end position="122"/>
    </location>
</feature>
<evidence type="ECO:0000313" key="8">
    <source>
        <dbReference type="EMBL" id="KAI1865677.1"/>
    </source>
</evidence>
<dbReference type="InterPro" id="IPR052337">
    <property type="entry name" value="SAT4-like"/>
</dbReference>